<dbReference type="EMBL" id="CAAALY010296082">
    <property type="protein sequence ID" value="VEL44352.1"/>
    <property type="molecule type" value="Genomic_DNA"/>
</dbReference>
<evidence type="ECO:0000256" key="1">
    <source>
        <dbReference type="SAM" id="MobiDB-lite"/>
    </source>
</evidence>
<gene>
    <name evidence="2" type="ORF">PXEA_LOCUS37792</name>
</gene>
<reference evidence="2" key="1">
    <citation type="submission" date="2018-11" db="EMBL/GenBank/DDBJ databases">
        <authorList>
            <consortium name="Pathogen Informatics"/>
        </authorList>
    </citation>
    <scope>NUCLEOTIDE SEQUENCE</scope>
</reference>
<evidence type="ECO:0000313" key="2">
    <source>
        <dbReference type="EMBL" id="VEL44352.1"/>
    </source>
</evidence>
<name>A0A3S5BGC9_9PLAT</name>
<sequence>MRPCGSETGLYTLLLYDGLRIRKYKLELVSSWQAVLSQSVPLSLSESKSAVILPASSLPSPTVKSEMTFSDQSDFPTCDSTFGQR</sequence>
<protein>
    <submittedName>
        <fullName evidence="2">Uncharacterized protein</fullName>
    </submittedName>
</protein>
<evidence type="ECO:0000313" key="3">
    <source>
        <dbReference type="Proteomes" id="UP000784294"/>
    </source>
</evidence>
<feature type="region of interest" description="Disordered" evidence="1">
    <location>
        <begin position="58"/>
        <end position="85"/>
    </location>
</feature>
<accession>A0A3S5BGC9</accession>
<dbReference type="Proteomes" id="UP000784294">
    <property type="component" value="Unassembled WGS sequence"/>
</dbReference>
<comment type="caution">
    <text evidence="2">The sequence shown here is derived from an EMBL/GenBank/DDBJ whole genome shotgun (WGS) entry which is preliminary data.</text>
</comment>
<organism evidence="2 3">
    <name type="scientific">Protopolystoma xenopodis</name>
    <dbReference type="NCBI Taxonomy" id="117903"/>
    <lineage>
        <taxon>Eukaryota</taxon>
        <taxon>Metazoa</taxon>
        <taxon>Spiralia</taxon>
        <taxon>Lophotrochozoa</taxon>
        <taxon>Platyhelminthes</taxon>
        <taxon>Monogenea</taxon>
        <taxon>Polyopisthocotylea</taxon>
        <taxon>Polystomatidea</taxon>
        <taxon>Polystomatidae</taxon>
        <taxon>Protopolystoma</taxon>
    </lineage>
</organism>
<dbReference type="AlphaFoldDB" id="A0A3S5BGC9"/>
<proteinExistence type="predicted"/>
<keyword evidence="3" id="KW-1185">Reference proteome</keyword>